<dbReference type="Proteomes" id="UP001596156">
    <property type="component" value="Unassembled WGS sequence"/>
</dbReference>
<name>A0ABW0DID4_STRFI</name>
<feature type="compositionally biased region" description="Basic and acidic residues" evidence="1">
    <location>
        <begin position="91"/>
        <end position="106"/>
    </location>
</feature>
<sequence length="106" mass="12000">MRWFTNQVEQQIRTSRAWMLRPEPVEVIHRLRQEYADREVVEQTGEDCAVGVDEHGPADLALQDQQLVPQRADLKVLVPPAPRQQAQEGEGAGHGEAGRAQQHDRS</sequence>
<accession>A0ABW0DID4</accession>
<proteinExistence type="predicted"/>
<dbReference type="EMBL" id="JBHSKL010000059">
    <property type="protein sequence ID" value="MFC5229908.1"/>
    <property type="molecule type" value="Genomic_DNA"/>
</dbReference>
<protein>
    <submittedName>
        <fullName evidence="2">Uncharacterized protein</fullName>
    </submittedName>
</protein>
<evidence type="ECO:0000256" key="1">
    <source>
        <dbReference type="SAM" id="MobiDB-lite"/>
    </source>
</evidence>
<evidence type="ECO:0000313" key="3">
    <source>
        <dbReference type="Proteomes" id="UP001596156"/>
    </source>
</evidence>
<organism evidence="2 3">
    <name type="scientific">Streptomyces fimbriatus</name>
    <dbReference type="NCBI Taxonomy" id="68197"/>
    <lineage>
        <taxon>Bacteria</taxon>
        <taxon>Bacillati</taxon>
        <taxon>Actinomycetota</taxon>
        <taxon>Actinomycetes</taxon>
        <taxon>Kitasatosporales</taxon>
        <taxon>Streptomycetaceae</taxon>
        <taxon>Streptomyces</taxon>
    </lineage>
</organism>
<comment type="caution">
    <text evidence="2">The sequence shown here is derived from an EMBL/GenBank/DDBJ whole genome shotgun (WGS) entry which is preliminary data.</text>
</comment>
<evidence type="ECO:0000313" key="2">
    <source>
        <dbReference type="EMBL" id="MFC5229908.1"/>
    </source>
</evidence>
<keyword evidence="3" id="KW-1185">Reference proteome</keyword>
<gene>
    <name evidence="2" type="ORF">ACFPN6_36395</name>
</gene>
<dbReference type="RefSeq" id="WP_381573965.1">
    <property type="nucleotide sequence ID" value="NZ_BAAASS010000015.1"/>
</dbReference>
<feature type="region of interest" description="Disordered" evidence="1">
    <location>
        <begin position="78"/>
        <end position="106"/>
    </location>
</feature>
<reference evidence="3" key="1">
    <citation type="journal article" date="2019" name="Int. J. Syst. Evol. Microbiol.">
        <title>The Global Catalogue of Microorganisms (GCM) 10K type strain sequencing project: providing services to taxonomists for standard genome sequencing and annotation.</title>
        <authorList>
            <consortium name="The Broad Institute Genomics Platform"/>
            <consortium name="The Broad Institute Genome Sequencing Center for Infectious Disease"/>
            <person name="Wu L."/>
            <person name="Ma J."/>
        </authorList>
    </citation>
    <scope>NUCLEOTIDE SEQUENCE [LARGE SCALE GENOMIC DNA]</scope>
    <source>
        <strain evidence="3">CCM 8479</strain>
    </source>
</reference>